<evidence type="ECO:0000256" key="1">
    <source>
        <dbReference type="SAM" id="MobiDB-lite"/>
    </source>
</evidence>
<sequence length="117" mass="12629">MGKGARDTWRWGSRGVGRRPREQVRGGRPGGHRGASLQPRGPGGRRNPAAPPRAPPAAAAAPGRRLLLAELSRREPEPRLPARFGRTLPSFLLVSPGRGLPFQDWRVAGEKAAVLCF</sequence>
<keyword evidence="3" id="KW-1185">Reference proteome</keyword>
<feature type="region of interest" description="Disordered" evidence="1">
    <location>
        <begin position="1"/>
        <end position="61"/>
    </location>
</feature>
<evidence type="ECO:0000313" key="3">
    <source>
        <dbReference type="Proteomes" id="UP001176941"/>
    </source>
</evidence>
<accession>A0ABN8ZWF2</accession>
<reference evidence="2" key="1">
    <citation type="submission" date="2023-04" db="EMBL/GenBank/DDBJ databases">
        <authorList>
            <consortium name="ELIXIR-Norway"/>
        </authorList>
    </citation>
    <scope>NUCLEOTIDE SEQUENCE [LARGE SCALE GENOMIC DNA]</scope>
</reference>
<dbReference type="Proteomes" id="UP001176941">
    <property type="component" value="Chromosome 5"/>
</dbReference>
<gene>
    <name evidence="2" type="ORF">MRATA1EN1_LOCUS25046</name>
</gene>
<proteinExistence type="predicted"/>
<dbReference type="EMBL" id="OX459941">
    <property type="protein sequence ID" value="CAI9176084.1"/>
    <property type="molecule type" value="Genomic_DNA"/>
</dbReference>
<organism evidence="2 3">
    <name type="scientific">Rangifer tarandus platyrhynchus</name>
    <name type="common">Svalbard reindeer</name>
    <dbReference type="NCBI Taxonomy" id="3082113"/>
    <lineage>
        <taxon>Eukaryota</taxon>
        <taxon>Metazoa</taxon>
        <taxon>Chordata</taxon>
        <taxon>Craniata</taxon>
        <taxon>Vertebrata</taxon>
        <taxon>Euteleostomi</taxon>
        <taxon>Mammalia</taxon>
        <taxon>Eutheria</taxon>
        <taxon>Laurasiatheria</taxon>
        <taxon>Artiodactyla</taxon>
        <taxon>Ruminantia</taxon>
        <taxon>Pecora</taxon>
        <taxon>Cervidae</taxon>
        <taxon>Odocoileinae</taxon>
        <taxon>Rangifer</taxon>
    </lineage>
</organism>
<name>A0ABN8ZWF2_RANTA</name>
<evidence type="ECO:0000313" key="2">
    <source>
        <dbReference type="EMBL" id="CAI9176084.1"/>
    </source>
</evidence>
<protein>
    <submittedName>
        <fullName evidence="2">Uncharacterized protein</fullName>
    </submittedName>
</protein>